<evidence type="ECO:0000313" key="4">
    <source>
        <dbReference type="EMBL" id="ORY23100.1"/>
    </source>
</evidence>
<evidence type="ECO:0000313" key="5">
    <source>
        <dbReference type="Proteomes" id="UP000193920"/>
    </source>
</evidence>
<protein>
    <submittedName>
        <fullName evidence="4">DUF1792-domain-containing protein</fullName>
    </submittedName>
</protein>
<feature type="compositionally biased region" description="Polar residues" evidence="1">
    <location>
        <begin position="672"/>
        <end position="682"/>
    </location>
</feature>
<keyword evidence="5" id="KW-1185">Reference proteome</keyword>
<proteinExistence type="predicted"/>
<reference evidence="4 5" key="1">
    <citation type="submission" date="2016-08" db="EMBL/GenBank/DDBJ databases">
        <title>A Parts List for Fungal Cellulosomes Revealed by Comparative Genomics.</title>
        <authorList>
            <consortium name="DOE Joint Genome Institute"/>
            <person name="Haitjema C.H."/>
            <person name="Gilmore S.P."/>
            <person name="Henske J.K."/>
            <person name="Solomon K.V."/>
            <person name="De Groot R."/>
            <person name="Kuo A."/>
            <person name="Mondo S.J."/>
            <person name="Salamov A.A."/>
            <person name="Labutti K."/>
            <person name="Zhao Z."/>
            <person name="Chiniquy J."/>
            <person name="Barry K."/>
            <person name="Brewer H.M."/>
            <person name="Purvine S.O."/>
            <person name="Wright A.T."/>
            <person name="Boxma B."/>
            <person name="Van Alen T."/>
            <person name="Hackstein J.H."/>
            <person name="Baker S.E."/>
            <person name="Grigoriev I.V."/>
            <person name="O'Malley M.A."/>
        </authorList>
    </citation>
    <scope>NUCLEOTIDE SEQUENCE [LARGE SCALE GENOMIC DNA]</scope>
    <source>
        <strain evidence="4 5">G1</strain>
    </source>
</reference>
<organism evidence="4 5">
    <name type="scientific">Neocallimastix californiae</name>
    <dbReference type="NCBI Taxonomy" id="1754190"/>
    <lineage>
        <taxon>Eukaryota</taxon>
        <taxon>Fungi</taxon>
        <taxon>Fungi incertae sedis</taxon>
        <taxon>Chytridiomycota</taxon>
        <taxon>Chytridiomycota incertae sedis</taxon>
        <taxon>Neocallimastigomycetes</taxon>
        <taxon>Neocallimastigales</taxon>
        <taxon>Neocallimastigaceae</taxon>
        <taxon>Neocallimastix</taxon>
    </lineage>
</organism>
<name>A0A1Y2ALE9_9FUNG</name>
<feature type="region of interest" description="Disordered" evidence="1">
    <location>
        <begin position="645"/>
        <end position="691"/>
    </location>
</feature>
<sequence>MFIIINFLLNFSLIGVLLVSYNRLIKAEPVTVTTDLTECKDATISNCASSGEAIKYCYKDDKIYALDAQGTCTTQEEITLTSGVKIFDFTTKAEAVMTSALSNLATNVPFNCVESGTIKCKRTYDYVKTDSKFYRIGANGKNEVADSTDTSVFNFVEPGKYILNDVLHVCCTNPIVCIKDDGTNDGINVFKVLNDGNSTIVKLVKDLTSVDLESEKYQLFDCKSAVCERTSGYIKYGKDFSNIGRCPDNADCTVQTEADNTGLERYLYNSNGILKYTGKDFTFSTKGGQLKVITTGNNYFFDEEVYNKYCDYISFSNSNVVAFTKYVGKCKKIGNIKNNDEDIFKKYCLNCSDNRKKGNEGCEKCPYRELLNKIRILSSDETLDEIIYHNKSIARFGDGEFNVLIKRKGCVFQRIEKKLSERLNEVLQSDEEGFLVAISDFINLRKLSILKGEFRFIFGRFVHRNKFSLLKLLDRNKQYFSANISRFYIYYKNRSHSFNYVKKLKKLWNNRDVLIVEGSKTRIGAGNDLLNNTRSIKRILCPKENAFSVYDKILNTVVKNAKNELILISLGPTASVLAYDLFKKGYQAIDIGHVDMEYEWFIRGVERRIKIKNKYTIGVGNGRWNIEDIKDRNYYNQIIANIENHPIQNKKSKHNRRKRIKRIRRPKQNIKSNPQSKQNIESNPHPEQKIE</sequence>
<feature type="chain" id="PRO_5013050552" evidence="2">
    <location>
        <begin position="28"/>
        <end position="691"/>
    </location>
</feature>
<gene>
    <name evidence="4" type="ORF">LY90DRAFT_515186</name>
</gene>
<dbReference type="OrthoDB" id="10672840at2759"/>
<accession>A0A1Y2ALE9</accession>
<feature type="signal peptide" evidence="2">
    <location>
        <begin position="1"/>
        <end position="27"/>
    </location>
</feature>
<evidence type="ECO:0000256" key="1">
    <source>
        <dbReference type="SAM" id="MobiDB-lite"/>
    </source>
</evidence>
<keyword evidence="2" id="KW-0732">Signal</keyword>
<dbReference type="AlphaFoldDB" id="A0A1Y2ALE9"/>
<evidence type="ECO:0000256" key="2">
    <source>
        <dbReference type="SAM" id="SignalP"/>
    </source>
</evidence>
<dbReference type="EMBL" id="MCOG01000238">
    <property type="protein sequence ID" value="ORY23100.1"/>
    <property type="molecule type" value="Genomic_DNA"/>
</dbReference>
<evidence type="ECO:0000259" key="3">
    <source>
        <dbReference type="Pfam" id="PF08759"/>
    </source>
</evidence>
<dbReference type="Pfam" id="PF08759">
    <property type="entry name" value="GT-D"/>
    <property type="match status" value="1"/>
</dbReference>
<feature type="compositionally biased region" description="Basic residues" evidence="1">
    <location>
        <begin position="648"/>
        <end position="668"/>
    </location>
</feature>
<feature type="domain" description="Glycosyltransferase GT-D fold" evidence="3">
    <location>
        <begin position="393"/>
        <end position="616"/>
    </location>
</feature>
<dbReference type="InterPro" id="IPR014869">
    <property type="entry name" value="GT-D"/>
</dbReference>
<dbReference type="Proteomes" id="UP000193920">
    <property type="component" value="Unassembled WGS sequence"/>
</dbReference>
<comment type="caution">
    <text evidence="4">The sequence shown here is derived from an EMBL/GenBank/DDBJ whole genome shotgun (WGS) entry which is preliminary data.</text>
</comment>